<evidence type="ECO:0000313" key="1">
    <source>
        <dbReference type="EMBL" id="SFV33159.1"/>
    </source>
</evidence>
<organism evidence="1 2">
    <name type="scientific">Devosia crocina</name>
    <dbReference type="NCBI Taxonomy" id="429728"/>
    <lineage>
        <taxon>Bacteria</taxon>
        <taxon>Pseudomonadati</taxon>
        <taxon>Pseudomonadota</taxon>
        <taxon>Alphaproteobacteria</taxon>
        <taxon>Hyphomicrobiales</taxon>
        <taxon>Devosiaceae</taxon>
        <taxon>Devosia</taxon>
    </lineage>
</organism>
<evidence type="ECO:0000313" key="2">
    <source>
        <dbReference type="Proteomes" id="UP000199074"/>
    </source>
</evidence>
<dbReference type="RefSeq" id="WP_092423597.1">
    <property type="nucleotide sequence ID" value="NZ_FPCK01000001.1"/>
</dbReference>
<protein>
    <submittedName>
        <fullName evidence="1">Uncharacterized protein</fullName>
    </submittedName>
</protein>
<reference evidence="1 2" key="1">
    <citation type="submission" date="2016-10" db="EMBL/GenBank/DDBJ databases">
        <authorList>
            <person name="de Groot N.N."/>
        </authorList>
    </citation>
    <scope>NUCLEOTIDE SEQUENCE [LARGE SCALE GENOMIC DNA]</scope>
    <source>
        <strain evidence="1 2">IPL20</strain>
    </source>
</reference>
<dbReference type="Proteomes" id="UP000199074">
    <property type="component" value="Unassembled WGS sequence"/>
</dbReference>
<dbReference type="EMBL" id="FPCK01000001">
    <property type="protein sequence ID" value="SFV33159.1"/>
    <property type="molecule type" value="Genomic_DNA"/>
</dbReference>
<sequence length="102" mass="11021">MRYNDRSLHSVALGLFETIEADGEKLVSTTVYVTLSSADGKGAGPGIQINLAFEADETTSFATAKAMSTKLAYEMIQRLARETPETFTAAADKEPIFRTVAN</sequence>
<dbReference type="AlphaFoldDB" id="A0A1I7NET8"/>
<name>A0A1I7NET8_9HYPH</name>
<proteinExistence type="predicted"/>
<keyword evidence="2" id="KW-1185">Reference proteome</keyword>
<accession>A0A1I7NET8</accession>
<gene>
    <name evidence="1" type="ORF">SAMN05216456_1904</name>
</gene>